<reference evidence="1 3" key="1">
    <citation type="submission" date="2015-07" db="EMBL/GenBank/DDBJ databases">
        <title>Fjat-14205 dsm 2895.</title>
        <authorList>
            <person name="Liu B."/>
            <person name="Wang J."/>
            <person name="Zhu Y."/>
            <person name="Liu G."/>
            <person name="Chen Q."/>
            <person name="Chen Z."/>
            <person name="Lan J."/>
            <person name="Che J."/>
            <person name="Ge C."/>
            <person name="Shi H."/>
            <person name="Pan Z."/>
            <person name="Liu X."/>
        </authorList>
    </citation>
    <scope>NUCLEOTIDE SEQUENCE [LARGE SCALE GENOMIC DNA]</scope>
    <source>
        <strain evidence="1 3">DSM 2895</strain>
    </source>
</reference>
<proteinExistence type="predicted"/>
<accession>A0A0D1XWL9</accession>
<protein>
    <recommendedName>
        <fullName evidence="5">D-glucuronyl C5-epimerase C-terminal domain-containing protein</fullName>
    </recommendedName>
</protein>
<name>A0A0D1XWL9_ANEMI</name>
<evidence type="ECO:0000313" key="4">
    <source>
        <dbReference type="Proteomes" id="UP000182836"/>
    </source>
</evidence>
<dbReference type="Proteomes" id="UP000037269">
    <property type="component" value="Unassembled WGS sequence"/>
</dbReference>
<reference evidence="2 4" key="2">
    <citation type="submission" date="2016-10" db="EMBL/GenBank/DDBJ databases">
        <authorList>
            <person name="de Groot N.N."/>
        </authorList>
    </citation>
    <scope>NUCLEOTIDE SEQUENCE [LARGE SCALE GENOMIC DNA]</scope>
    <source>
        <strain evidence="2 4">DSM 2895</strain>
    </source>
</reference>
<evidence type="ECO:0000313" key="2">
    <source>
        <dbReference type="EMBL" id="SDI64659.1"/>
    </source>
</evidence>
<keyword evidence="3" id="KW-1185">Reference proteome</keyword>
<gene>
    <name evidence="1" type="ORF">AF333_07100</name>
    <name evidence="2" type="ORF">SAMN04487909_10627</name>
</gene>
<dbReference type="STRING" id="47500.AF333_07100"/>
<dbReference type="EMBL" id="LGUG01000004">
    <property type="protein sequence ID" value="KON95280.1"/>
    <property type="molecule type" value="Genomic_DNA"/>
</dbReference>
<evidence type="ECO:0000313" key="3">
    <source>
        <dbReference type="Proteomes" id="UP000037269"/>
    </source>
</evidence>
<evidence type="ECO:0008006" key="5">
    <source>
        <dbReference type="Google" id="ProtNLM"/>
    </source>
</evidence>
<dbReference type="Proteomes" id="UP000182836">
    <property type="component" value="Unassembled WGS sequence"/>
</dbReference>
<dbReference type="PATRIC" id="fig|47500.8.peg.6061"/>
<sequence>MQTNIEFFIRKKAKDLSMQNVNIYHLGKWGSNMKNIKSIILCLLCCLFIFSGLIHNGTAAAATSNVPVLHPVDIDNDGLPEYRIEANGWVESVRPVVTTKKYEHATYTYYQYKKGGRGFDLTFVKLKNGSFLYFARHTNAGKTEPVQVRITALDPAIEQTASLVTGNEKSWKKFMGASDSYASSVYVDGSKLFYRIGKAETYKSLGYTVYKEMPQASPATKHTQNDSGHVFLLTMNAGAGTESATWGMLSNQPLIRWENQLAETKAAQLEFEIDKKLREDGAYYTNENTYRPYEPGSFYRNPANVDGLRSLAFLPEAENGVWFQNIASHLAYTAVQTQTNSGYWETYPRSEWLYQSYGIGYRYMDNRRNIDNATFLLHYYWVMPDPVIKKALDKWDTYLMDYAGRYGIKVGPDGLFVPDYVGAEGSKQSHTSLNHLVATMNYLYEVYLYNGDESKKQLGNRLLAGIQATRAQWVMPDQNLYYALYPDLTPHPYSDYAYLTRDDLVFSQYLLSRVNGHEDPDLQLLIDSKNAWLETRQ</sequence>
<dbReference type="EMBL" id="FNED01000006">
    <property type="protein sequence ID" value="SDI64659.1"/>
    <property type="molecule type" value="Genomic_DNA"/>
</dbReference>
<evidence type="ECO:0000313" key="1">
    <source>
        <dbReference type="EMBL" id="KON95280.1"/>
    </source>
</evidence>
<organism evidence="1 3">
    <name type="scientific">Aneurinibacillus migulanus</name>
    <name type="common">Bacillus migulanus</name>
    <dbReference type="NCBI Taxonomy" id="47500"/>
    <lineage>
        <taxon>Bacteria</taxon>
        <taxon>Bacillati</taxon>
        <taxon>Bacillota</taxon>
        <taxon>Bacilli</taxon>
        <taxon>Bacillales</taxon>
        <taxon>Paenibacillaceae</taxon>
        <taxon>Aneurinibacillus group</taxon>
        <taxon>Aneurinibacillus</taxon>
    </lineage>
</organism>
<dbReference type="AlphaFoldDB" id="A0A0D1XWL9"/>